<feature type="transmembrane region" description="Helical" evidence="1">
    <location>
        <begin position="130"/>
        <end position="152"/>
    </location>
</feature>
<dbReference type="AlphaFoldDB" id="A0A9X7VXS2"/>
<dbReference type="RefSeq" id="WP_206655914.1">
    <property type="nucleotide sequence ID" value="NZ_CP071182.1"/>
</dbReference>
<dbReference type="EMBL" id="CP071182">
    <property type="protein sequence ID" value="QSO46545.1"/>
    <property type="molecule type" value="Genomic_DNA"/>
</dbReference>
<feature type="transmembrane region" description="Helical" evidence="1">
    <location>
        <begin position="216"/>
        <end position="235"/>
    </location>
</feature>
<organism evidence="2 3">
    <name type="scientific">Alicyclobacillus mengziensis</name>
    <dbReference type="NCBI Taxonomy" id="2931921"/>
    <lineage>
        <taxon>Bacteria</taxon>
        <taxon>Bacillati</taxon>
        <taxon>Bacillota</taxon>
        <taxon>Bacilli</taxon>
        <taxon>Bacillales</taxon>
        <taxon>Alicyclobacillaceae</taxon>
        <taxon>Alicyclobacillus</taxon>
    </lineage>
</organism>
<feature type="transmembrane region" description="Helical" evidence="1">
    <location>
        <begin position="184"/>
        <end position="204"/>
    </location>
</feature>
<keyword evidence="1" id="KW-1133">Transmembrane helix</keyword>
<keyword evidence="1" id="KW-0812">Transmembrane</keyword>
<accession>A0A9X7VXS2</accession>
<evidence type="ECO:0000313" key="3">
    <source>
        <dbReference type="Proteomes" id="UP000663505"/>
    </source>
</evidence>
<feature type="transmembrane region" description="Helical" evidence="1">
    <location>
        <begin position="101"/>
        <end position="124"/>
    </location>
</feature>
<keyword evidence="3" id="KW-1185">Reference proteome</keyword>
<evidence type="ECO:0000256" key="1">
    <source>
        <dbReference type="SAM" id="Phobius"/>
    </source>
</evidence>
<dbReference type="Proteomes" id="UP000663505">
    <property type="component" value="Chromosome"/>
</dbReference>
<dbReference type="KEGG" id="afx:JZ786_19080"/>
<feature type="transmembrane region" description="Helical" evidence="1">
    <location>
        <begin position="52"/>
        <end position="70"/>
    </location>
</feature>
<proteinExistence type="predicted"/>
<gene>
    <name evidence="2" type="ORF">JZ786_19080</name>
</gene>
<evidence type="ECO:0000313" key="2">
    <source>
        <dbReference type="EMBL" id="QSO46545.1"/>
    </source>
</evidence>
<sequence>MINERQSYYGHRDVYRRRQYTILRNERLTAIAGAVLFVLLIVELVITANLHNLISVHIFVGVLLAGPLVVKMSSTGYRFMRYYAGSPAFVENGPPHWLLRLAAPFLVFLTVLVFISGFALAFSGPKHMGIFFKMHAASVALWIPVVAVHVYAHIRKVPQRVASDLKNHKDYHVPGRNGRVGVNIFALLVGLIAAIVMMPVSSAWNHWQIPGGLPSPLVAGIMLAVFALFIARPLLHQKRP</sequence>
<keyword evidence="1" id="KW-0472">Membrane</keyword>
<reference evidence="2 3" key="1">
    <citation type="submission" date="2021-02" db="EMBL/GenBank/DDBJ databases">
        <title>Alicyclobacillus curvatus sp. nov. and Alicyclobacillus mengziensis sp. nov., two acidophilic bacteria isolated from acid mine drainage.</title>
        <authorList>
            <person name="Huang Y."/>
        </authorList>
    </citation>
    <scope>NUCLEOTIDE SEQUENCE [LARGE SCALE GENOMIC DNA]</scope>
    <source>
        <strain evidence="2 3">S30H14</strain>
    </source>
</reference>
<name>A0A9X7VXS2_9BACL</name>
<feature type="transmembrane region" description="Helical" evidence="1">
    <location>
        <begin position="28"/>
        <end position="46"/>
    </location>
</feature>
<protein>
    <submittedName>
        <fullName evidence="2">Uncharacterized protein</fullName>
    </submittedName>
</protein>